<reference evidence="2 3" key="1">
    <citation type="submission" date="2018-05" db="EMBL/GenBank/DDBJ databases">
        <title>Amnibacterium sp. M8JJ-5, whole genome shotgun sequence.</title>
        <authorList>
            <person name="Tuo L."/>
        </authorList>
    </citation>
    <scope>NUCLEOTIDE SEQUENCE [LARGE SCALE GENOMIC DNA]</scope>
    <source>
        <strain evidence="2 3">M8JJ-5</strain>
    </source>
</reference>
<evidence type="ECO:0000259" key="1">
    <source>
        <dbReference type="PROSITE" id="PS51464"/>
    </source>
</evidence>
<dbReference type="GO" id="GO:1901135">
    <property type="term" value="P:carbohydrate derivative metabolic process"/>
    <property type="evidence" value="ECO:0007669"/>
    <property type="project" value="InterPro"/>
</dbReference>
<dbReference type="EMBL" id="QEOP01000001">
    <property type="protein sequence ID" value="PVZ96292.1"/>
    <property type="molecule type" value="Genomic_DNA"/>
</dbReference>
<keyword evidence="2" id="KW-0413">Isomerase</keyword>
<dbReference type="InterPro" id="IPR050986">
    <property type="entry name" value="GutQ/KpsF_isomerases"/>
</dbReference>
<dbReference type="OrthoDB" id="9762536at2"/>
<gene>
    <name evidence="2" type="ORF">DDQ50_01595</name>
</gene>
<dbReference type="Proteomes" id="UP000244893">
    <property type="component" value="Unassembled WGS sequence"/>
</dbReference>
<proteinExistence type="predicted"/>
<dbReference type="GO" id="GO:0016853">
    <property type="term" value="F:isomerase activity"/>
    <property type="evidence" value="ECO:0007669"/>
    <property type="project" value="UniProtKB-KW"/>
</dbReference>
<dbReference type="InterPro" id="IPR046348">
    <property type="entry name" value="SIS_dom_sf"/>
</dbReference>
<dbReference type="InterPro" id="IPR001347">
    <property type="entry name" value="SIS_dom"/>
</dbReference>
<protein>
    <submittedName>
        <fullName evidence="2">Sugar isomerase</fullName>
    </submittedName>
</protein>
<name>A0A2V1HWK9_9MICO</name>
<feature type="domain" description="SIS" evidence="1">
    <location>
        <begin position="49"/>
        <end position="192"/>
    </location>
</feature>
<dbReference type="GO" id="GO:0097367">
    <property type="term" value="F:carbohydrate derivative binding"/>
    <property type="evidence" value="ECO:0007669"/>
    <property type="project" value="InterPro"/>
</dbReference>
<dbReference type="Pfam" id="PF01380">
    <property type="entry name" value="SIS"/>
    <property type="match status" value="1"/>
</dbReference>
<sequence>MTGSEPSAPTTGGSSVDSPALAAAREVVLTEAAAVAAVAAQLDDTFDDVVEEMLACEGKVFVTGSGTSGAVARRMAHLLSVCGTPSAYINAMDALHGTMGVLTAADLLVSISRGGESGEINDLSTRAQKRGVKVIAVTAEPRSALGELADITVVLRTDEAGDPGGVIAMGSTLVTAVWGDALANVLMRRRDYGFDKVLDIHPAGAVGLTTQTPDSLAAIAGSSA</sequence>
<evidence type="ECO:0000313" key="3">
    <source>
        <dbReference type="Proteomes" id="UP000244893"/>
    </source>
</evidence>
<organism evidence="2 3">
    <name type="scientific">Amnibacterium flavum</name>
    <dbReference type="NCBI Taxonomy" id="2173173"/>
    <lineage>
        <taxon>Bacteria</taxon>
        <taxon>Bacillati</taxon>
        <taxon>Actinomycetota</taxon>
        <taxon>Actinomycetes</taxon>
        <taxon>Micrococcales</taxon>
        <taxon>Microbacteriaceae</taxon>
        <taxon>Amnibacterium</taxon>
    </lineage>
</organism>
<dbReference type="PANTHER" id="PTHR42745">
    <property type="match status" value="1"/>
</dbReference>
<dbReference type="PANTHER" id="PTHR42745:SF1">
    <property type="entry name" value="ARABINOSE 5-PHOSPHATE ISOMERASE KDSD"/>
    <property type="match status" value="1"/>
</dbReference>
<dbReference type="PROSITE" id="PS51464">
    <property type="entry name" value="SIS"/>
    <property type="match status" value="1"/>
</dbReference>
<dbReference type="SUPFAM" id="SSF53697">
    <property type="entry name" value="SIS domain"/>
    <property type="match status" value="1"/>
</dbReference>
<dbReference type="Gene3D" id="3.40.50.10490">
    <property type="entry name" value="Glucose-6-phosphate isomerase like protein, domain 1"/>
    <property type="match status" value="1"/>
</dbReference>
<evidence type="ECO:0000313" key="2">
    <source>
        <dbReference type="EMBL" id="PVZ96292.1"/>
    </source>
</evidence>
<keyword evidence="3" id="KW-1185">Reference proteome</keyword>
<accession>A0A2V1HWK9</accession>
<comment type="caution">
    <text evidence="2">The sequence shown here is derived from an EMBL/GenBank/DDBJ whole genome shotgun (WGS) entry which is preliminary data.</text>
</comment>
<dbReference type="AlphaFoldDB" id="A0A2V1HWK9"/>